<gene>
    <name evidence="1" type="ORF">G8O29_00665</name>
</gene>
<dbReference type="Pfam" id="PF06299">
    <property type="entry name" value="DUF1045"/>
    <property type="match status" value="1"/>
</dbReference>
<dbReference type="EMBL" id="JAANHS010000001">
    <property type="protein sequence ID" value="NHB75250.1"/>
    <property type="molecule type" value="Genomic_DNA"/>
</dbReference>
<protein>
    <submittedName>
        <fullName evidence="1">DUF1045 domain-containing protein</fullName>
    </submittedName>
</protein>
<evidence type="ECO:0000313" key="2">
    <source>
        <dbReference type="Proteomes" id="UP001515660"/>
    </source>
</evidence>
<keyword evidence="2" id="KW-1185">Reference proteome</keyword>
<sequence>MDQMKRFAVYYAPRPGALADRANEWLGRDPATGRTLTQPDLPGLPATATFTADPRRYGFHGTIRAPFRLAEGVTPQAAAAHVAALAARLAPVTCEGLRLENLHGFLALTPEGCEAALLDLGAAVVEGTNALRAPLTAAEIARRRPETLTPRQRDLLHLWGYPYVMEEFRFHLTLTDRLADPAPVMAALAAHFADALPRPFQIQDLCLFGEDADGHFHLLHRYALTG</sequence>
<dbReference type="PIRSF" id="PIRSF033328">
    <property type="entry name" value="Phest_Mll4975"/>
    <property type="match status" value="1"/>
</dbReference>
<organism evidence="1 2">
    <name type="scientific">Rhodobacter calidifons</name>
    <dbReference type="NCBI Taxonomy" id="2715277"/>
    <lineage>
        <taxon>Bacteria</taxon>
        <taxon>Pseudomonadati</taxon>
        <taxon>Pseudomonadota</taxon>
        <taxon>Alphaproteobacteria</taxon>
        <taxon>Rhodobacterales</taxon>
        <taxon>Rhodobacter group</taxon>
        <taxon>Rhodobacter</taxon>
    </lineage>
</organism>
<dbReference type="Gene3D" id="3.90.1140.10">
    <property type="entry name" value="Cyclic phosphodiesterase"/>
    <property type="match status" value="1"/>
</dbReference>
<comment type="caution">
    <text evidence="1">The sequence shown here is derived from an EMBL/GenBank/DDBJ whole genome shotgun (WGS) entry which is preliminary data.</text>
</comment>
<accession>A0ABX0G1W3</accession>
<reference evidence="1 2" key="1">
    <citation type="journal article" date="2022" name="Microorganisms">
        <title>Genome Sequence and Characterization of a Xanthorhodopsin-Containing, Aerobic Anoxygenic Phototrophic Rhodobacter Species, Isolated from Mesophilic Conditions at Yellowstone National Park.</title>
        <authorList>
            <person name="Kyndt J.A."/>
            <person name="Robertson S."/>
            <person name="Shoffstall I.B."/>
            <person name="Ramaley R.F."/>
            <person name="Meyer T.E."/>
        </authorList>
    </citation>
    <scope>NUCLEOTIDE SEQUENCE [LARGE SCALE GENOMIC DNA]</scope>
    <source>
        <strain evidence="1 2">M37P</strain>
    </source>
</reference>
<proteinExistence type="predicted"/>
<evidence type="ECO:0000313" key="1">
    <source>
        <dbReference type="EMBL" id="NHB75250.1"/>
    </source>
</evidence>
<dbReference type="InterPro" id="IPR009389">
    <property type="entry name" value="DUF1045"/>
</dbReference>
<name>A0ABX0G1W3_9RHOB</name>
<dbReference type="Proteomes" id="UP001515660">
    <property type="component" value="Unassembled WGS sequence"/>
</dbReference>